<feature type="transmembrane region" description="Helical" evidence="1">
    <location>
        <begin position="268"/>
        <end position="286"/>
    </location>
</feature>
<dbReference type="PATRIC" id="fig|1705394.5.peg.1402"/>
<protein>
    <recommendedName>
        <fullName evidence="4">Nucleoside recognition protein</fullName>
    </recommendedName>
</protein>
<dbReference type="OrthoDB" id="9797308at2"/>
<proteinExistence type="predicted"/>
<keyword evidence="1" id="KW-0472">Membrane</keyword>
<dbReference type="AlphaFoldDB" id="A0A0M5LET9"/>
<evidence type="ECO:0008006" key="4">
    <source>
        <dbReference type="Google" id="ProtNLM"/>
    </source>
</evidence>
<dbReference type="KEGG" id="tho:SP60_07020"/>
<evidence type="ECO:0000313" key="2">
    <source>
        <dbReference type="EMBL" id="ALE52966.1"/>
    </source>
</evidence>
<feature type="transmembrane region" description="Helical" evidence="1">
    <location>
        <begin position="241"/>
        <end position="263"/>
    </location>
</feature>
<feature type="transmembrane region" description="Helical" evidence="1">
    <location>
        <begin position="174"/>
        <end position="195"/>
    </location>
</feature>
<dbReference type="EMBL" id="CP010552">
    <property type="protein sequence ID" value="ALE52966.1"/>
    <property type="molecule type" value="Genomic_DNA"/>
</dbReference>
<keyword evidence="3" id="KW-1185">Reference proteome</keyword>
<accession>A0A0M5LET9</accession>
<evidence type="ECO:0000313" key="3">
    <source>
        <dbReference type="Proteomes" id="UP000058020"/>
    </source>
</evidence>
<keyword evidence="1" id="KW-0812">Transmembrane</keyword>
<name>A0A0M5LET9_9GAMM</name>
<feature type="transmembrane region" description="Helical" evidence="1">
    <location>
        <begin position="115"/>
        <end position="136"/>
    </location>
</feature>
<sequence length="295" mass="33035">MNFDTQAFLNSALSTAKVIVFTVIPYFLLAELLMYFELMPIIAQVFEPFTNLLNLPPETALALASGVFLNLYAAIAFAAPLGLSVYDWTILGLFLGVLHSIPIESAIMKKLGVDWLHSVGFRLIMAFIVLIPLLIIPTEFLFDNPDHVASALYQTTLTTPDNFTDFILQKSYEAVLLAIEIIILVSLVIFIVTLIKGLKFLQKFDHHLSTIMALITGLLIGITYGAGVLLKEAQYMSKKQILSVCYFLMVAHAIIEDTLLFVFFGADIFLLIGIRLFFALIVFYFISNYYKTTDT</sequence>
<reference evidence="2 3" key="1">
    <citation type="journal article" date="2015" name="Genome Announc.">
        <title>Genome Sequence of 'Candidatus Thioglobus autotrophica' Strain EF1, a Chemoautotroph from the SUP05 Clade of Marine Gammaproteobacteria.</title>
        <authorList>
            <person name="Shah V."/>
            <person name="Morris R.M."/>
        </authorList>
    </citation>
    <scope>NUCLEOTIDE SEQUENCE [LARGE SCALE GENOMIC DNA]</scope>
    <source>
        <strain evidence="2 3">EF1</strain>
    </source>
</reference>
<gene>
    <name evidence="2" type="ORF">SP60_07020</name>
</gene>
<dbReference type="Proteomes" id="UP000058020">
    <property type="component" value="Chromosome"/>
</dbReference>
<feature type="transmembrane region" description="Helical" evidence="1">
    <location>
        <begin position="85"/>
        <end position="103"/>
    </location>
</feature>
<dbReference type="RefSeq" id="WP_053951952.1">
    <property type="nucleotide sequence ID" value="NZ_CP010552.1"/>
</dbReference>
<evidence type="ECO:0000256" key="1">
    <source>
        <dbReference type="SAM" id="Phobius"/>
    </source>
</evidence>
<feature type="transmembrane region" description="Helical" evidence="1">
    <location>
        <begin position="59"/>
        <end position="79"/>
    </location>
</feature>
<feature type="transmembrane region" description="Helical" evidence="1">
    <location>
        <begin position="207"/>
        <end position="229"/>
    </location>
</feature>
<organism evidence="2 3">
    <name type="scientific">Candidatus Thioglobus autotrophicus</name>
    <dbReference type="NCBI Taxonomy" id="1705394"/>
    <lineage>
        <taxon>Bacteria</taxon>
        <taxon>Pseudomonadati</taxon>
        <taxon>Pseudomonadota</taxon>
        <taxon>Gammaproteobacteria</taxon>
        <taxon>Candidatus Pseudothioglobaceae</taxon>
        <taxon>Candidatus Thioglobus</taxon>
    </lineage>
</organism>
<keyword evidence="1" id="KW-1133">Transmembrane helix</keyword>
<dbReference type="STRING" id="1705394.SP60_07020"/>
<feature type="transmembrane region" description="Helical" evidence="1">
    <location>
        <begin position="18"/>
        <end position="38"/>
    </location>
</feature>